<keyword evidence="6" id="KW-0814">Transposable element</keyword>
<sequence>MIKSSKSNQNGGIPHGSVYKNLTKTLLSNGDVKELFRQQLETAINHILQAELTALLGYDPYDRSGFNTGNSRNGQYYRLIDSEYGKLKIAVPRDRKGHFHNHLLPAYSRRQDALETTIIQLYSKGVTTREIADLIEKMYGSYYSPSTVSNITAQVTKQIEAFHQRTIKANYVCLFLDATYLPLRRDSVQREAVYIALGITSVGIKEVLDYRIAPSENTGVWSEMAEDLKKRGLEQVQLIIADGMVGLQPALLHAFPKAKFQRCLVHVMRNIGSHVRLKDREAILNDFKELHSATDVTAAHKILNDFYGAWGKSYSNLIQQLKSIENELLAFLSFPPAIRPTIYSTNILESLNKRIKRKTKPKEQFPNEKSLDNFIGVQVISYNEKYFNRSHRGFGQVKDTLESLFD</sequence>
<organism evidence="7 8">
    <name type="scientific">Ligilactobacillus acidipiscis</name>
    <dbReference type="NCBI Taxonomy" id="89059"/>
    <lineage>
        <taxon>Bacteria</taxon>
        <taxon>Bacillati</taxon>
        <taxon>Bacillota</taxon>
        <taxon>Bacilli</taxon>
        <taxon>Lactobacillales</taxon>
        <taxon>Lactobacillaceae</taxon>
        <taxon>Ligilactobacillus</taxon>
    </lineage>
</organism>
<dbReference type="PROSITE" id="PS01007">
    <property type="entry name" value="TRANSPOSASE_MUTATOR"/>
    <property type="match status" value="1"/>
</dbReference>
<evidence type="ECO:0000256" key="2">
    <source>
        <dbReference type="ARBA" id="ARBA00010961"/>
    </source>
</evidence>
<dbReference type="EMBL" id="LT630287">
    <property type="protein sequence ID" value="SFV40050.1"/>
    <property type="molecule type" value="Genomic_DNA"/>
</dbReference>
<protein>
    <recommendedName>
        <fullName evidence="6">Mutator family transposase</fullName>
    </recommendedName>
</protein>
<dbReference type="Pfam" id="PF00872">
    <property type="entry name" value="Transposase_mut"/>
    <property type="match status" value="1"/>
</dbReference>
<dbReference type="PANTHER" id="PTHR33217">
    <property type="entry name" value="TRANSPOSASE FOR INSERTION SEQUENCE ELEMENT IS1081"/>
    <property type="match status" value="1"/>
</dbReference>
<dbReference type="GO" id="GO:0003677">
    <property type="term" value="F:DNA binding"/>
    <property type="evidence" value="ECO:0007669"/>
    <property type="project" value="UniProtKB-UniRule"/>
</dbReference>
<dbReference type="InterPro" id="IPR001207">
    <property type="entry name" value="Transposase_mutator"/>
</dbReference>
<dbReference type="GO" id="GO:0006313">
    <property type="term" value="P:DNA transposition"/>
    <property type="evidence" value="ECO:0007669"/>
    <property type="project" value="UniProtKB-UniRule"/>
</dbReference>
<dbReference type="GeneID" id="95348703"/>
<dbReference type="GO" id="GO:0004803">
    <property type="term" value="F:transposase activity"/>
    <property type="evidence" value="ECO:0007669"/>
    <property type="project" value="UniProtKB-UniRule"/>
</dbReference>
<dbReference type="KEGG" id="laca:LAC1533_0630"/>
<dbReference type="RefSeq" id="WP_231920911.1">
    <property type="nucleotide sequence ID" value="NZ_LT630287.1"/>
</dbReference>
<accession>A0A1K1KMC0</accession>
<dbReference type="NCBIfam" id="NF033543">
    <property type="entry name" value="transpos_IS256"/>
    <property type="match status" value="1"/>
</dbReference>
<comment type="similarity">
    <text evidence="2 6">Belongs to the transposase mutator family.</text>
</comment>
<comment type="function">
    <text evidence="1 6">Required for the transposition of the insertion element.</text>
</comment>
<evidence type="ECO:0000313" key="7">
    <source>
        <dbReference type="EMBL" id="SFV40050.1"/>
    </source>
</evidence>
<keyword evidence="4 6" id="KW-0238">DNA-binding</keyword>
<reference evidence="8" key="1">
    <citation type="submission" date="2016-11" db="EMBL/GenBank/DDBJ databases">
        <authorList>
            <person name="Papadimitriou K."/>
        </authorList>
    </citation>
    <scope>NUCLEOTIDE SEQUENCE [LARGE SCALE GENOMIC DNA]</scope>
    <source>
        <strain evidence="8">ACA-DC 1533</strain>
    </source>
</reference>
<evidence type="ECO:0000256" key="4">
    <source>
        <dbReference type="ARBA" id="ARBA00023125"/>
    </source>
</evidence>
<keyword evidence="5 6" id="KW-0233">DNA recombination</keyword>
<dbReference type="AlphaFoldDB" id="A0A1K1KMC0"/>
<dbReference type="Proteomes" id="UP000190935">
    <property type="component" value="Chromosome I"/>
</dbReference>
<evidence type="ECO:0000313" key="8">
    <source>
        <dbReference type="Proteomes" id="UP000190935"/>
    </source>
</evidence>
<dbReference type="PANTHER" id="PTHR33217:SF8">
    <property type="entry name" value="MUTATOR FAMILY TRANSPOSASE"/>
    <property type="match status" value="1"/>
</dbReference>
<evidence type="ECO:0000256" key="1">
    <source>
        <dbReference type="ARBA" id="ARBA00002190"/>
    </source>
</evidence>
<name>A0A1K1KMC0_9LACO</name>
<gene>
    <name evidence="7" type="ORF">LAC1533_0630</name>
</gene>
<evidence type="ECO:0000256" key="5">
    <source>
        <dbReference type="ARBA" id="ARBA00023172"/>
    </source>
</evidence>
<keyword evidence="3 6" id="KW-0815">Transposition</keyword>
<evidence type="ECO:0000256" key="3">
    <source>
        <dbReference type="ARBA" id="ARBA00022578"/>
    </source>
</evidence>
<proteinExistence type="inferred from homology"/>
<evidence type="ECO:0000256" key="6">
    <source>
        <dbReference type="RuleBase" id="RU365089"/>
    </source>
</evidence>